<dbReference type="eggNOG" id="COG2197">
    <property type="taxonomic scope" value="Bacteria"/>
</dbReference>
<keyword evidence="5" id="KW-1185">Reference proteome</keyword>
<dbReference type="CDD" id="cd17535">
    <property type="entry name" value="REC_NarL-like"/>
    <property type="match status" value="1"/>
</dbReference>
<feature type="modified residue" description="4-aspartylphosphate" evidence="2">
    <location>
        <position position="60"/>
    </location>
</feature>
<evidence type="ECO:0000256" key="2">
    <source>
        <dbReference type="PROSITE-ProRule" id="PRU00169"/>
    </source>
</evidence>
<protein>
    <submittedName>
        <fullName evidence="4">Two-component response regulator</fullName>
    </submittedName>
</protein>
<dbReference type="KEGG" id="rsa:RSal33209_0287"/>
<dbReference type="RefSeq" id="WP_012243751.1">
    <property type="nucleotide sequence ID" value="NC_010168.1"/>
</dbReference>
<dbReference type="Gene3D" id="3.40.50.2300">
    <property type="match status" value="1"/>
</dbReference>
<dbReference type="Proteomes" id="UP000002007">
    <property type="component" value="Chromosome"/>
</dbReference>
<gene>
    <name evidence="4" type="ordered locus">RSal33209_0287</name>
</gene>
<sequence length="66" mass="7210">MNRTISVLSVLLADDHAAIRQGLRMILTQDRAIDVVGEAEDGSSAVQMSQTLRPDVVLMDIQDARC</sequence>
<name>A9WM55_RENSM</name>
<dbReference type="InterPro" id="IPR039420">
    <property type="entry name" value="WalR-like"/>
</dbReference>
<feature type="domain" description="Response regulatory" evidence="3">
    <location>
        <begin position="9"/>
        <end position="66"/>
    </location>
</feature>
<dbReference type="HOGENOM" id="CLU_2828188_0_0_11"/>
<dbReference type="PROSITE" id="PS50110">
    <property type="entry name" value="RESPONSE_REGULATORY"/>
    <property type="match status" value="1"/>
</dbReference>
<dbReference type="InterPro" id="IPR001789">
    <property type="entry name" value="Sig_transdc_resp-reg_receiver"/>
</dbReference>
<dbReference type="EMBL" id="CP000910">
    <property type="protein sequence ID" value="ABY22043.1"/>
    <property type="molecule type" value="Genomic_DNA"/>
</dbReference>
<reference evidence="5" key="1">
    <citation type="journal article" date="2008" name="J. Bacteriol.">
        <title>Genome sequence of the fish pathogen Renibacterium salmoninarum suggests reductive evolution away from an environmental Arthrobacter ancestor.</title>
        <authorList>
            <person name="Wiens G.D."/>
            <person name="Rockey D.D."/>
            <person name="Wu Z."/>
            <person name="Chang J."/>
            <person name="Levy R."/>
            <person name="Crane S."/>
            <person name="Chen D.S."/>
            <person name="Capri G.R."/>
            <person name="Burnett J.R."/>
            <person name="Sudheesh P.S."/>
            <person name="Schipma M.J."/>
            <person name="Burd H."/>
            <person name="Bhattacharyya A."/>
            <person name="Rhodes L.D."/>
            <person name="Kaul R."/>
            <person name="Strom M.S."/>
        </authorList>
    </citation>
    <scope>NUCLEOTIDE SEQUENCE [LARGE SCALE GENOMIC DNA]</scope>
    <source>
        <strain evidence="5">ATCC 33209 / DSM 20767 / JCM 11484 / NBRC 15589 / NCIMB 2235</strain>
    </source>
</reference>
<accession>A9WM55</accession>
<dbReference type="AlphaFoldDB" id="A9WM55"/>
<evidence type="ECO:0000313" key="5">
    <source>
        <dbReference type="Proteomes" id="UP000002007"/>
    </source>
</evidence>
<organism evidence="4 5">
    <name type="scientific">Renibacterium salmoninarum (strain ATCC 33209 / DSM 20767 / JCM 11484 / NBRC 15589 / NCIMB 2235)</name>
    <dbReference type="NCBI Taxonomy" id="288705"/>
    <lineage>
        <taxon>Bacteria</taxon>
        <taxon>Bacillati</taxon>
        <taxon>Actinomycetota</taxon>
        <taxon>Actinomycetes</taxon>
        <taxon>Micrococcales</taxon>
        <taxon>Micrococcaceae</taxon>
        <taxon>Renibacterium</taxon>
    </lineage>
</organism>
<keyword evidence="1" id="KW-0238">DNA-binding</keyword>
<dbReference type="InterPro" id="IPR011006">
    <property type="entry name" value="CheY-like_superfamily"/>
</dbReference>
<dbReference type="InterPro" id="IPR058245">
    <property type="entry name" value="NreC/VraR/RcsB-like_REC"/>
</dbReference>
<keyword evidence="2" id="KW-0597">Phosphoprotein</keyword>
<dbReference type="GO" id="GO:0000160">
    <property type="term" value="P:phosphorelay signal transduction system"/>
    <property type="evidence" value="ECO:0007669"/>
    <property type="project" value="InterPro"/>
</dbReference>
<proteinExistence type="predicted"/>
<dbReference type="GO" id="GO:0003677">
    <property type="term" value="F:DNA binding"/>
    <property type="evidence" value="ECO:0007669"/>
    <property type="project" value="UniProtKB-KW"/>
</dbReference>
<dbReference type="STRING" id="288705.RSal33209_0287"/>
<dbReference type="PANTHER" id="PTHR43214">
    <property type="entry name" value="TWO-COMPONENT RESPONSE REGULATOR"/>
    <property type="match status" value="1"/>
</dbReference>
<evidence type="ECO:0000259" key="3">
    <source>
        <dbReference type="PROSITE" id="PS50110"/>
    </source>
</evidence>
<dbReference type="Pfam" id="PF00072">
    <property type="entry name" value="Response_reg"/>
    <property type="match status" value="1"/>
</dbReference>
<dbReference type="SUPFAM" id="SSF52172">
    <property type="entry name" value="CheY-like"/>
    <property type="match status" value="1"/>
</dbReference>
<evidence type="ECO:0000313" key="4">
    <source>
        <dbReference type="EMBL" id="ABY22043.1"/>
    </source>
</evidence>
<evidence type="ECO:0000256" key="1">
    <source>
        <dbReference type="ARBA" id="ARBA00023125"/>
    </source>
</evidence>